<evidence type="ECO:0000313" key="2">
    <source>
        <dbReference type="EMBL" id="KMU83101.1"/>
    </source>
</evidence>
<name>A0A0J8REU4_COCIT</name>
<protein>
    <submittedName>
        <fullName evidence="2">Uncharacterized protein</fullName>
    </submittedName>
</protein>
<feature type="compositionally biased region" description="Low complexity" evidence="1">
    <location>
        <begin position="74"/>
        <end position="89"/>
    </location>
</feature>
<sequence>MAARETLPQQSRDSLSRPESLRQEFFIYRALFFFDSYSLDGAKIEFPAPGRIKTISALQVTSPPGRYRRTLIGRRSSAARNRQAQFQFRSHQEVGRRRPPAAAAAEEEGGEEEEKRAGSPTRQKRKSKEPKKAPSRTHTNLALPPGAGRTLSQAVSTPQSLAHILIHYFTYKVQLRPSLDLSPFFTTQTLGQGGPQNLVLSRGRPARLLITLFSPSVLRPVTSPAYGLNASSAPPPPPSR</sequence>
<dbReference type="Proteomes" id="UP000054563">
    <property type="component" value="Unassembled WGS sequence"/>
</dbReference>
<accession>A0A0J8REU4</accession>
<dbReference type="VEuPathDB" id="FungiDB:CIHG_00883"/>
<dbReference type="AlphaFoldDB" id="A0A0J8REU4"/>
<proteinExistence type="predicted"/>
<evidence type="ECO:0000256" key="1">
    <source>
        <dbReference type="SAM" id="MobiDB-lite"/>
    </source>
</evidence>
<gene>
    <name evidence="2" type="ORF">CIHG_00883</name>
</gene>
<feature type="region of interest" description="Disordered" evidence="1">
    <location>
        <begin position="73"/>
        <end position="152"/>
    </location>
</feature>
<organism evidence="2 3">
    <name type="scientific">Coccidioides immitis H538.4</name>
    <dbReference type="NCBI Taxonomy" id="396776"/>
    <lineage>
        <taxon>Eukaryota</taxon>
        <taxon>Fungi</taxon>
        <taxon>Dikarya</taxon>
        <taxon>Ascomycota</taxon>
        <taxon>Pezizomycotina</taxon>
        <taxon>Eurotiomycetes</taxon>
        <taxon>Eurotiomycetidae</taxon>
        <taxon>Onygenales</taxon>
        <taxon>Onygenaceae</taxon>
        <taxon>Coccidioides</taxon>
    </lineage>
</organism>
<evidence type="ECO:0000313" key="3">
    <source>
        <dbReference type="Proteomes" id="UP000054563"/>
    </source>
</evidence>
<reference evidence="3" key="1">
    <citation type="journal article" date="2010" name="Genome Res.">
        <title>Population genomic sequencing of Coccidioides fungi reveals recent hybridization and transposon control.</title>
        <authorList>
            <person name="Neafsey D.E."/>
            <person name="Barker B.M."/>
            <person name="Sharpton T.J."/>
            <person name="Stajich J.E."/>
            <person name="Park D.J."/>
            <person name="Whiston E."/>
            <person name="Hung C.-Y."/>
            <person name="McMahan C."/>
            <person name="White J."/>
            <person name="Sykes S."/>
            <person name="Heiman D."/>
            <person name="Young S."/>
            <person name="Zeng Q."/>
            <person name="Abouelleil A."/>
            <person name="Aftuck L."/>
            <person name="Bessette D."/>
            <person name="Brown A."/>
            <person name="FitzGerald M."/>
            <person name="Lui A."/>
            <person name="Macdonald J.P."/>
            <person name="Priest M."/>
            <person name="Orbach M.J."/>
            <person name="Galgiani J.N."/>
            <person name="Kirkland T.N."/>
            <person name="Cole G.T."/>
            <person name="Birren B.W."/>
            <person name="Henn M.R."/>
            <person name="Taylor J.W."/>
            <person name="Rounsley S.D."/>
        </authorList>
    </citation>
    <scope>NUCLEOTIDE SEQUENCE [LARGE SCALE GENOMIC DNA]</scope>
    <source>
        <strain evidence="3">H538.4</strain>
    </source>
</reference>
<feature type="compositionally biased region" description="Basic residues" evidence="1">
    <location>
        <begin position="122"/>
        <end position="135"/>
    </location>
</feature>
<dbReference type="EMBL" id="DS016982">
    <property type="protein sequence ID" value="KMU83101.1"/>
    <property type="molecule type" value="Genomic_DNA"/>
</dbReference>